<dbReference type="SUPFAM" id="SSF51905">
    <property type="entry name" value="FAD/NAD(P)-binding domain"/>
    <property type="match status" value="1"/>
</dbReference>
<dbReference type="Gene3D" id="3.50.50.60">
    <property type="entry name" value="FAD/NAD(P)-binding domain"/>
    <property type="match status" value="1"/>
</dbReference>
<dbReference type="PRINTS" id="PR00420">
    <property type="entry name" value="RNGMNOXGNASE"/>
</dbReference>
<feature type="domain" description="FAD-binding" evidence="6">
    <location>
        <begin position="10"/>
        <end position="369"/>
    </location>
</feature>
<dbReference type="FunFam" id="3.50.50.60:FF:000156">
    <property type="entry name" value="Salicylate hydroxylase, putative"/>
    <property type="match status" value="1"/>
</dbReference>
<protein>
    <recommendedName>
        <fullName evidence="6">FAD-binding domain-containing protein</fullName>
    </recommendedName>
</protein>
<gene>
    <name evidence="7" type="ORF">CFIO01_01233</name>
</gene>
<dbReference type="GO" id="GO:0004497">
    <property type="term" value="F:monooxygenase activity"/>
    <property type="evidence" value="ECO:0007669"/>
    <property type="project" value="UniProtKB-KW"/>
</dbReference>
<evidence type="ECO:0000256" key="1">
    <source>
        <dbReference type="ARBA" id="ARBA00007992"/>
    </source>
</evidence>
<dbReference type="PANTHER" id="PTHR13789:SF309">
    <property type="entry name" value="PUTATIVE (AFU_ORTHOLOGUE AFUA_6G14510)-RELATED"/>
    <property type="match status" value="1"/>
</dbReference>
<evidence type="ECO:0000313" key="7">
    <source>
        <dbReference type="EMBL" id="EXF82863.1"/>
    </source>
</evidence>
<name>A0A010SDN0_9PEZI</name>
<evidence type="ECO:0000256" key="2">
    <source>
        <dbReference type="ARBA" id="ARBA00022630"/>
    </source>
</evidence>
<dbReference type="AlphaFoldDB" id="A0A010SDN0"/>
<dbReference type="EMBL" id="JARH01000269">
    <property type="protein sequence ID" value="EXF82863.1"/>
    <property type="molecule type" value="Genomic_DNA"/>
</dbReference>
<dbReference type="STRING" id="1445577.A0A010SDN0"/>
<dbReference type="InterPro" id="IPR050493">
    <property type="entry name" value="FAD-dep_Monooxygenase_BioMet"/>
</dbReference>
<reference evidence="7 8" key="1">
    <citation type="submission" date="2014-02" db="EMBL/GenBank/DDBJ databases">
        <title>The genome sequence of Colletotrichum fioriniae PJ7.</title>
        <authorList>
            <person name="Baroncelli R."/>
            <person name="Thon M.R."/>
        </authorList>
    </citation>
    <scope>NUCLEOTIDE SEQUENCE [LARGE SCALE GENOMIC DNA]</scope>
    <source>
        <strain evidence="7 8">PJ7</strain>
    </source>
</reference>
<dbReference type="Pfam" id="PF01494">
    <property type="entry name" value="FAD_binding_3"/>
    <property type="match status" value="1"/>
</dbReference>
<keyword evidence="2" id="KW-0285">Flavoprotein</keyword>
<evidence type="ECO:0000256" key="5">
    <source>
        <dbReference type="ARBA" id="ARBA00023033"/>
    </source>
</evidence>
<keyword evidence="4" id="KW-0560">Oxidoreductase</keyword>
<dbReference type="KEGG" id="cfj:CFIO01_01233"/>
<dbReference type="InterPro" id="IPR036188">
    <property type="entry name" value="FAD/NAD-bd_sf"/>
</dbReference>
<dbReference type="HOGENOM" id="CLU_009665_19_5_1"/>
<keyword evidence="8" id="KW-1185">Reference proteome</keyword>
<dbReference type="Proteomes" id="UP000020467">
    <property type="component" value="Unassembled WGS sequence"/>
</dbReference>
<dbReference type="GO" id="GO:0071949">
    <property type="term" value="F:FAD binding"/>
    <property type="evidence" value="ECO:0007669"/>
    <property type="project" value="InterPro"/>
</dbReference>
<organism evidence="7 8">
    <name type="scientific">Colletotrichum fioriniae PJ7</name>
    <dbReference type="NCBI Taxonomy" id="1445577"/>
    <lineage>
        <taxon>Eukaryota</taxon>
        <taxon>Fungi</taxon>
        <taxon>Dikarya</taxon>
        <taxon>Ascomycota</taxon>
        <taxon>Pezizomycotina</taxon>
        <taxon>Sordariomycetes</taxon>
        <taxon>Hypocreomycetidae</taxon>
        <taxon>Glomerellales</taxon>
        <taxon>Glomerellaceae</taxon>
        <taxon>Colletotrichum</taxon>
        <taxon>Colletotrichum acutatum species complex</taxon>
    </lineage>
</organism>
<evidence type="ECO:0000259" key="6">
    <source>
        <dbReference type="Pfam" id="PF01494"/>
    </source>
</evidence>
<proteinExistence type="inferred from homology"/>
<sequence>MTAVKEIRKIIIIGGGPAGILAALQLKKANGITPVVYEIRRQPTTLGGAIGIPSNGLRLLDRLGLYNDVAARGALTPKLVLYALKGCVMGEMDLSSWSEQQTGFGYLRVQRTDLMDVLLGAAKQADIQIHYGKAVEKVEERDNTVTARFADGTADTADFLLGCDGIHSAVRKLYIDPGSVPEYSGFANMFALVRPDEVCPRATSIETMSATLTSDGLFVIAPTTPNRDLLYWFFSREVALPSFGNVRDGWEERGKEAADTFKATLLDLLGSQKSDWMDMVHGIINNTNAVQFYPIYKMPRGRPWSRGRCMVLGDAAHAMPPHASQGVSMALEDVFLFSKMLKSNADSLEDAMQAYEKKRKVRTEAMLDKAESNGSLRKSTAPWRLRAMELAISGGLWVSKTTGIGKMGFGQKPLAYDVEEEQF</sequence>
<dbReference type="PANTHER" id="PTHR13789">
    <property type="entry name" value="MONOOXYGENASE"/>
    <property type="match status" value="1"/>
</dbReference>
<keyword evidence="5" id="KW-0503">Monooxygenase</keyword>
<keyword evidence="3" id="KW-0274">FAD</keyword>
<dbReference type="OrthoDB" id="16820at2759"/>
<comment type="similarity">
    <text evidence="1">Belongs to the paxM FAD-dependent monooxygenase family.</text>
</comment>
<evidence type="ECO:0000256" key="4">
    <source>
        <dbReference type="ARBA" id="ARBA00023002"/>
    </source>
</evidence>
<evidence type="ECO:0000256" key="3">
    <source>
        <dbReference type="ARBA" id="ARBA00022827"/>
    </source>
</evidence>
<dbReference type="eggNOG" id="KOG2614">
    <property type="taxonomic scope" value="Eukaryota"/>
</dbReference>
<dbReference type="InterPro" id="IPR002938">
    <property type="entry name" value="FAD-bd"/>
</dbReference>
<accession>A0A010SDN0</accession>
<comment type="caution">
    <text evidence="7">The sequence shown here is derived from an EMBL/GenBank/DDBJ whole genome shotgun (WGS) entry which is preliminary data.</text>
</comment>
<evidence type="ECO:0000313" key="8">
    <source>
        <dbReference type="Proteomes" id="UP000020467"/>
    </source>
</evidence>